<proteinExistence type="predicted"/>
<protein>
    <submittedName>
        <fullName evidence="1">Uncharacterized protein</fullName>
    </submittedName>
</protein>
<name>A0A382SJ51_9ZZZZ</name>
<evidence type="ECO:0000313" key="1">
    <source>
        <dbReference type="EMBL" id="SVD10000.1"/>
    </source>
</evidence>
<reference evidence="1" key="1">
    <citation type="submission" date="2018-05" db="EMBL/GenBank/DDBJ databases">
        <authorList>
            <person name="Lanie J.A."/>
            <person name="Ng W.-L."/>
            <person name="Kazmierczak K.M."/>
            <person name="Andrzejewski T.M."/>
            <person name="Davidsen T.M."/>
            <person name="Wayne K.J."/>
            <person name="Tettelin H."/>
            <person name="Glass J.I."/>
            <person name="Rusch D."/>
            <person name="Podicherti R."/>
            <person name="Tsui H.-C.T."/>
            <person name="Winkler M.E."/>
        </authorList>
    </citation>
    <scope>NUCLEOTIDE SEQUENCE</scope>
</reference>
<dbReference type="EMBL" id="UINC01129542">
    <property type="protein sequence ID" value="SVD10000.1"/>
    <property type="molecule type" value="Genomic_DNA"/>
</dbReference>
<accession>A0A382SJ51</accession>
<sequence length="148" mass="16778">VKSHSFVFLTIIIVGLISSDLTAQRNQRSYETGQEVVPAYEGWEQNPDGSFNLVFGTMNRNWEEELYVPIGPSNNIEPGGPDQGQPTYFLPRRNRFMFQIRVPNTFGDKELVWTLVSNGRTKHAYGTLKPDYFMDNNVRMANNGAGIS</sequence>
<gene>
    <name evidence="1" type="ORF">METZ01_LOCUS362854</name>
</gene>
<organism evidence="1">
    <name type="scientific">marine metagenome</name>
    <dbReference type="NCBI Taxonomy" id="408172"/>
    <lineage>
        <taxon>unclassified sequences</taxon>
        <taxon>metagenomes</taxon>
        <taxon>ecological metagenomes</taxon>
    </lineage>
</organism>
<feature type="non-terminal residue" evidence="1">
    <location>
        <position position="1"/>
    </location>
</feature>
<feature type="non-terminal residue" evidence="1">
    <location>
        <position position="148"/>
    </location>
</feature>
<dbReference type="AlphaFoldDB" id="A0A382SJ51"/>